<dbReference type="SUPFAM" id="SSF53756">
    <property type="entry name" value="UDP-Glycosyltransferase/glycogen phosphorylase"/>
    <property type="match status" value="1"/>
</dbReference>
<proteinExistence type="predicted"/>
<evidence type="ECO:0000313" key="4">
    <source>
        <dbReference type="EMBL" id="MDS0222834.1"/>
    </source>
</evidence>
<feature type="domain" description="Glycosyltransferase subfamily 4-like N-terminal" evidence="3">
    <location>
        <begin position="15"/>
        <end position="179"/>
    </location>
</feature>
<dbReference type="Pfam" id="PF13439">
    <property type="entry name" value="Glyco_transf_4"/>
    <property type="match status" value="1"/>
</dbReference>
<dbReference type="EMBL" id="JAMQOM010000007">
    <property type="protein sequence ID" value="MDS0222834.1"/>
    <property type="molecule type" value="Genomic_DNA"/>
</dbReference>
<dbReference type="Pfam" id="PF00534">
    <property type="entry name" value="Glycos_transf_1"/>
    <property type="match status" value="1"/>
</dbReference>
<dbReference type="InterPro" id="IPR050194">
    <property type="entry name" value="Glycosyltransferase_grp1"/>
</dbReference>
<gene>
    <name evidence="4" type="ORF">NDI54_15920</name>
</gene>
<dbReference type="InterPro" id="IPR001296">
    <property type="entry name" value="Glyco_trans_1"/>
</dbReference>
<dbReference type="PANTHER" id="PTHR45947:SF3">
    <property type="entry name" value="SULFOQUINOVOSYL TRANSFERASE SQD2"/>
    <property type="match status" value="1"/>
</dbReference>
<evidence type="ECO:0000256" key="1">
    <source>
        <dbReference type="SAM" id="MobiDB-lite"/>
    </source>
</evidence>
<protein>
    <submittedName>
        <fullName evidence="4">Glycosyltransferase family 4 protein</fullName>
    </submittedName>
</protein>
<organism evidence="4 5">
    <name type="scientific">Haloarcula terrestris</name>
    <dbReference type="NCBI Taxonomy" id="2950533"/>
    <lineage>
        <taxon>Archaea</taxon>
        <taxon>Methanobacteriati</taxon>
        <taxon>Methanobacteriota</taxon>
        <taxon>Stenosarchaea group</taxon>
        <taxon>Halobacteria</taxon>
        <taxon>Halobacteriales</taxon>
        <taxon>Haloarculaceae</taxon>
        <taxon>Haloarcula</taxon>
    </lineage>
</organism>
<dbReference type="InterPro" id="IPR028098">
    <property type="entry name" value="Glyco_trans_4-like_N"/>
</dbReference>
<dbReference type="AlphaFoldDB" id="A0AAE4F0P1"/>
<dbReference type="PANTHER" id="PTHR45947">
    <property type="entry name" value="SULFOQUINOVOSYL TRANSFERASE SQD2"/>
    <property type="match status" value="1"/>
</dbReference>
<evidence type="ECO:0000259" key="2">
    <source>
        <dbReference type="Pfam" id="PF00534"/>
    </source>
</evidence>
<dbReference type="Gene3D" id="3.40.50.2000">
    <property type="entry name" value="Glycogen Phosphorylase B"/>
    <property type="match status" value="2"/>
</dbReference>
<dbReference type="RefSeq" id="WP_310897444.1">
    <property type="nucleotide sequence ID" value="NZ_JAMQOM010000007.1"/>
</dbReference>
<dbReference type="CDD" id="cd03801">
    <property type="entry name" value="GT4_PimA-like"/>
    <property type="match status" value="1"/>
</dbReference>
<dbReference type="Proteomes" id="UP001253439">
    <property type="component" value="Unassembled WGS sequence"/>
</dbReference>
<dbReference type="GO" id="GO:0016757">
    <property type="term" value="F:glycosyltransferase activity"/>
    <property type="evidence" value="ECO:0007669"/>
    <property type="project" value="InterPro"/>
</dbReference>
<comment type="caution">
    <text evidence="4">The sequence shown here is derived from an EMBL/GenBank/DDBJ whole genome shotgun (WGS) entry which is preliminary data.</text>
</comment>
<reference evidence="4 5" key="1">
    <citation type="submission" date="2022-06" db="EMBL/GenBank/DDBJ databases">
        <title>Haloarcula sp. a new haloarchaeum isolate from saline soil.</title>
        <authorList>
            <person name="Strakova D."/>
            <person name="Galisteo C."/>
            <person name="Sanchez-Porro C."/>
            <person name="Ventosa A."/>
        </authorList>
    </citation>
    <scope>NUCLEOTIDE SEQUENCE [LARGE SCALE GENOMIC DNA]</scope>
    <source>
        <strain evidence="4 5">S1AR25-5A</strain>
    </source>
</reference>
<evidence type="ECO:0000313" key="5">
    <source>
        <dbReference type="Proteomes" id="UP001253439"/>
    </source>
</evidence>
<name>A0AAE4F0P1_9EURY</name>
<sequence>MRILRVAQDIFPETVGGAPYHIHALSRDQAARGHDVTVLTVSGEVDQRETVERDGYTLIRQPPKAEILGNQLFTNTIGTLRNNADYDVVHAHSHLFFSSNVAAAYCRLGDVPLAVTCHGLNSQRGPFWFSRAHLRTLGKWTYDSADVTFCYTDIERSKLRDLGVDADIAVVNNGIDTDRFSPSGPKHERIDAAPGPAITFVGRLVDGKRPQDVLAAFAEIRDRCPDAQLFFCGDGPMRDSLENTVTERGLHDAVTFLGRVPYSEMPTVFRAADLFVLPSRTEGFPRTVLEALSCETPVVASNLEQTATIVEQTGATVEVGDIEGLATAVADLVEDEQLLSDLGSHGRRIVTTRYDWADTVRETTNVLGQVAEISEPATTERKGPSSPQIPVARDEMGSK</sequence>
<evidence type="ECO:0000259" key="3">
    <source>
        <dbReference type="Pfam" id="PF13439"/>
    </source>
</evidence>
<accession>A0AAE4F0P1</accession>
<feature type="region of interest" description="Disordered" evidence="1">
    <location>
        <begin position="374"/>
        <end position="399"/>
    </location>
</feature>
<feature type="domain" description="Glycosyl transferase family 1" evidence="2">
    <location>
        <begin position="196"/>
        <end position="347"/>
    </location>
</feature>
<keyword evidence="5" id="KW-1185">Reference proteome</keyword>